<evidence type="ECO:0000259" key="1">
    <source>
        <dbReference type="Pfam" id="PF01575"/>
    </source>
</evidence>
<organism evidence="2 3">
    <name type="scientific">Neobacillus mesonae</name>
    <dbReference type="NCBI Taxonomy" id="1193713"/>
    <lineage>
        <taxon>Bacteria</taxon>
        <taxon>Bacillati</taxon>
        <taxon>Bacillota</taxon>
        <taxon>Bacilli</taxon>
        <taxon>Bacillales</taxon>
        <taxon>Bacillaceae</taxon>
        <taxon>Neobacillus</taxon>
    </lineage>
</organism>
<accession>A0A3T0I028</accession>
<dbReference type="GO" id="GO:0006633">
    <property type="term" value="P:fatty acid biosynthetic process"/>
    <property type="evidence" value="ECO:0007669"/>
    <property type="project" value="InterPro"/>
</dbReference>
<dbReference type="PRINTS" id="PR01483">
    <property type="entry name" value="FASYNTHASE"/>
</dbReference>
<reference evidence="2 3" key="1">
    <citation type="submission" date="2017-07" db="EMBL/GenBank/DDBJ databases">
        <title>The complete genome sequence of Bacillus mesonae strain H20-5, an efficient strain improving plant abiotic stress resistance.</title>
        <authorList>
            <person name="Kim S.Y."/>
            <person name="Song H."/>
            <person name="Sang M.K."/>
            <person name="Weon H.-Y."/>
            <person name="Song J."/>
        </authorList>
    </citation>
    <scope>NUCLEOTIDE SEQUENCE [LARGE SCALE GENOMIC DNA]</scope>
    <source>
        <strain evidence="2 3">H20-5</strain>
    </source>
</reference>
<dbReference type="Proteomes" id="UP000282892">
    <property type="component" value="Chromosome"/>
</dbReference>
<feature type="domain" description="MaoC-like" evidence="1">
    <location>
        <begin position="84"/>
        <end position="168"/>
    </location>
</feature>
<dbReference type="PANTHER" id="PTHR43841">
    <property type="entry name" value="3-HYDROXYACYL-THIOESTER DEHYDRATASE HTDX-RELATED"/>
    <property type="match status" value="1"/>
</dbReference>
<dbReference type="SUPFAM" id="SSF54637">
    <property type="entry name" value="Thioesterase/thiol ester dehydrase-isomerase"/>
    <property type="match status" value="1"/>
</dbReference>
<dbReference type="InterPro" id="IPR029069">
    <property type="entry name" value="HotDog_dom_sf"/>
</dbReference>
<dbReference type="AlphaFoldDB" id="A0A3T0I028"/>
<dbReference type="Pfam" id="PF01575">
    <property type="entry name" value="MaoC_dehydratas"/>
    <property type="match status" value="1"/>
</dbReference>
<dbReference type="EMBL" id="CP022572">
    <property type="protein sequence ID" value="AZU62653.1"/>
    <property type="molecule type" value="Genomic_DNA"/>
</dbReference>
<gene>
    <name evidence="2" type="ORF">CHR53_16040</name>
</gene>
<keyword evidence="3" id="KW-1185">Reference proteome</keyword>
<evidence type="ECO:0000313" key="2">
    <source>
        <dbReference type="EMBL" id="AZU62653.1"/>
    </source>
</evidence>
<proteinExistence type="predicted"/>
<dbReference type="Gene3D" id="3.10.129.10">
    <property type="entry name" value="Hotdog Thioesterase"/>
    <property type="match status" value="1"/>
</dbReference>
<dbReference type="InterPro" id="IPR003965">
    <property type="entry name" value="Fatty_acid_synthase"/>
</dbReference>
<dbReference type="STRING" id="1193713.GCA_001636315_00009"/>
<dbReference type="GO" id="GO:0005835">
    <property type="term" value="C:fatty acid synthase complex"/>
    <property type="evidence" value="ECO:0007669"/>
    <property type="project" value="InterPro"/>
</dbReference>
<name>A0A3T0I028_9BACI</name>
<sequence>MDGFLCLLANFSILLAILRVLLAKFRVLLAILRVLLAKQESNNFFKRAFKKHIKEFFRRRGARIVLNYEDLHEGVELEPLVKPAVTKVQLVKYAGASGDFNPLHTDDEFAQSIGMPGVIAHGMLVMGFLGEYVNRLAGVTAELTNFRMRFGAITRPGDQVTCSAKITNLYEEEGNQFARLELTAEKAPGKVVGSGQASLRFF</sequence>
<dbReference type="GO" id="GO:0004312">
    <property type="term" value="F:fatty acid synthase activity"/>
    <property type="evidence" value="ECO:0007669"/>
    <property type="project" value="InterPro"/>
</dbReference>
<dbReference type="PANTHER" id="PTHR43841:SF3">
    <property type="entry name" value="(3R)-HYDROXYACYL-ACP DEHYDRATASE SUBUNIT HADB"/>
    <property type="match status" value="1"/>
</dbReference>
<dbReference type="OrthoDB" id="9801625at2"/>
<protein>
    <recommendedName>
        <fullName evidence="1">MaoC-like domain-containing protein</fullName>
    </recommendedName>
</protein>
<dbReference type="KEGG" id="nmk:CHR53_16040"/>
<evidence type="ECO:0000313" key="3">
    <source>
        <dbReference type="Proteomes" id="UP000282892"/>
    </source>
</evidence>
<dbReference type="InterPro" id="IPR002539">
    <property type="entry name" value="MaoC-like_dom"/>
</dbReference>